<gene>
    <name evidence="1" type="ORF">AD948_05790</name>
</gene>
<sequence length="340" mass="38903">MAKESRRIENVDQNELQLAHYQADNCSVDFRLDGNGDTVWATQAQIADLFDTTVANVNEHLKNIFSSGELNEQSTIRKILIVARNGKSYNTLHYNLDAIISVGYRISGPKATMFRRWATTTLRTYVEQGYLLNEAALRRNPDKLNELAAKVRALRSEERSVYGQVRECFKISSSDYDPNSQEVRSFYALLQDKFHHAVTGMTGSKLIMDRADHKAENMGLHSFDGKSPTIKDATTGKNYLNENELYRLHILSEQFLLFAEGTALSGKKMTMASLHRQLDRLLTLNDYPVFGGYTDYLKKDADEHARREHKLFNIRKKVEAAGITYDEAEYELGEYDYILE</sequence>
<dbReference type="PATRIC" id="fig|446692.4.peg.3168"/>
<protein>
    <submittedName>
        <fullName evidence="1">Uncharacterized protein</fullName>
    </submittedName>
</protein>
<proteinExistence type="predicted"/>
<accession>A0A149U4A7</accession>
<dbReference type="Proteomes" id="UP000075360">
    <property type="component" value="Unassembled WGS sequence"/>
</dbReference>
<dbReference type="AlphaFoldDB" id="A0A149U4A7"/>
<organism evidence="1 2">
    <name type="scientific">Acetobacter senegalensis</name>
    <dbReference type="NCBI Taxonomy" id="446692"/>
    <lineage>
        <taxon>Bacteria</taxon>
        <taxon>Pseudomonadati</taxon>
        <taxon>Pseudomonadota</taxon>
        <taxon>Alphaproteobacteria</taxon>
        <taxon>Acetobacterales</taxon>
        <taxon>Acetobacteraceae</taxon>
        <taxon>Acetobacter</taxon>
    </lineage>
</organism>
<dbReference type="OrthoDB" id="9802752at2"/>
<name>A0A149U4A7_9PROT</name>
<dbReference type="Pfam" id="PF13310">
    <property type="entry name" value="Virulence_RhuM"/>
    <property type="match status" value="1"/>
</dbReference>
<dbReference type="PANTHER" id="PTHR35810:SF1">
    <property type="entry name" value="CYTOPLASMIC PROTEIN"/>
    <property type="match status" value="1"/>
</dbReference>
<dbReference type="RefSeq" id="WP_061471085.1">
    <property type="nucleotide sequence ID" value="NZ_LHZU01000117.1"/>
</dbReference>
<comment type="caution">
    <text evidence="1">The sequence shown here is derived from an EMBL/GenBank/DDBJ whole genome shotgun (WGS) entry which is preliminary data.</text>
</comment>
<dbReference type="InterPro" id="IPR011204">
    <property type="entry name" value="Virulence_RhuM-like"/>
</dbReference>
<dbReference type="PIRSF" id="PIRSF015268">
    <property type="entry name" value="Virulence_RhuM"/>
    <property type="match status" value="1"/>
</dbReference>
<evidence type="ECO:0000313" key="1">
    <source>
        <dbReference type="EMBL" id="KXV60261.1"/>
    </source>
</evidence>
<dbReference type="EMBL" id="LHZU01000117">
    <property type="protein sequence ID" value="KXV60261.1"/>
    <property type="molecule type" value="Genomic_DNA"/>
</dbReference>
<evidence type="ECO:0000313" key="2">
    <source>
        <dbReference type="Proteomes" id="UP000075360"/>
    </source>
</evidence>
<reference evidence="1 2" key="1">
    <citation type="submission" date="2015-06" db="EMBL/GenBank/DDBJ databases">
        <title>Improved classification and identification of acetic acid bacteria using matrix-assisted laser desorption/ionization time-of-flight mass spectrometry; Gluconobacter nephelii and Gluconobacter uchimurae are later heterotypic synonyms of Gluconobacter japonicus and Gluconobacter oxydans, respectively.</title>
        <authorList>
            <person name="Li L."/>
            <person name="Cleenwerck I."/>
            <person name="De Vuyst L."/>
            <person name="Vandamme P."/>
        </authorList>
    </citation>
    <scope>NUCLEOTIDE SEQUENCE [LARGE SCALE GENOMIC DNA]</scope>
    <source>
        <strain evidence="1 2">LMG 23690</strain>
    </source>
</reference>
<dbReference type="PANTHER" id="PTHR35810">
    <property type="entry name" value="CYTOPLASMIC PROTEIN-RELATED"/>
    <property type="match status" value="1"/>
</dbReference>